<keyword evidence="2" id="KW-0813">Transport</keyword>
<evidence type="ECO:0000256" key="7">
    <source>
        <dbReference type="SAM" id="Phobius"/>
    </source>
</evidence>
<evidence type="ECO:0000313" key="9">
    <source>
        <dbReference type="EMBL" id="KAG7288554.1"/>
    </source>
</evidence>
<dbReference type="GO" id="GO:0010509">
    <property type="term" value="P:intracellular polyamine homeostasis"/>
    <property type="evidence" value="ECO:0007669"/>
    <property type="project" value="TreeGrafter"/>
</dbReference>
<reference evidence="9" key="1">
    <citation type="submission" date="2023-02" db="EMBL/GenBank/DDBJ databases">
        <authorList>
            <person name="Palmer J.M."/>
        </authorList>
    </citation>
    <scope>NUCLEOTIDE SEQUENCE</scope>
    <source>
        <strain evidence="9">FW57</strain>
    </source>
</reference>
<sequence length="577" mass="62688">MAVGEGVPDDKPARPESAAAPLPPCPDREGPEGAATGRVHAGGKEQPAISCSSDDGNYETVEEHAEGQEEPDCLHREKTAGSRPPSRHASSFAHTDVIPRSRRRGLLGRLALIPEVEQPYEYKTGTKWTITAIVALAAAAAPMGSGIFYPGLPVMAVELHASETITNFTVSFYMLAMSSFSETMGRRTIYIISFSLFVVFSVLSAVSVNISMLIVMRLLSGGASASVQAVGAGTIADIWEPARRGAAMGIFYLGPLVGPLCSPIIGGALVQGFSWRATMWFLAIYGGVMLLMIIFCLPETLPKPRPPTPPLSDATSLHRVPTTTQSIKLHTRRTAALLKRLFIDPLSVILHLRQPPVLITVYSASIAFFALFVLNISIQSTFSAAPYSFKPIPLGACYLAPSLGYILASTFGGRWIDHIMAREARRAERFDAAGQLVYLPEDRMRENMWLAAVMYPGAMVWYGWTAEKGVHFMVPSVANFFFGFGSMLVFGVTTTMLTEFMPKKSSSGVAVNNFVRNIFSCVGSLIAQPLIEAMGDGWLCTMVGLFALVTGTAAVWALRRYGARWREEMDRKLNQGR</sequence>
<feature type="transmembrane region" description="Helical" evidence="7">
    <location>
        <begin position="188"/>
        <end position="208"/>
    </location>
</feature>
<dbReference type="Pfam" id="PF07690">
    <property type="entry name" value="MFS_1"/>
    <property type="match status" value="1"/>
</dbReference>
<name>A0AAD4EVY0_9PEZI</name>
<dbReference type="AlphaFoldDB" id="A0AAD4EVY0"/>
<dbReference type="GO" id="GO:0005886">
    <property type="term" value="C:plasma membrane"/>
    <property type="evidence" value="ECO:0007669"/>
    <property type="project" value="TreeGrafter"/>
</dbReference>
<dbReference type="EMBL" id="JAHCVI010000002">
    <property type="protein sequence ID" value="KAG7288554.1"/>
    <property type="molecule type" value="Genomic_DNA"/>
</dbReference>
<protein>
    <recommendedName>
        <fullName evidence="8">Major facilitator superfamily (MFS) profile domain-containing protein</fullName>
    </recommendedName>
</protein>
<evidence type="ECO:0000256" key="4">
    <source>
        <dbReference type="ARBA" id="ARBA00022989"/>
    </source>
</evidence>
<dbReference type="FunFam" id="1.20.1250.20:FF:000172">
    <property type="entry name" value="MFS multidrug resistance transporter"/>
    <property type="match status" value="1"/>
</dbReference>
<dbReference type="Proteomes" id="UP001197093">
    <property type="component" value="Unassembled WGS sequence"/>
</dbReference>
<dbReference type="InterPro" id="IPR011701">
    <property type="entry name" value="MFS"/>
</dbReference>
<dbReference type="CDD" id="cd17323">
    <property type="entry name" value="MFS_Tpo1_MDR_like"/>
    <property type="match status" value="1"/>
</dbReference>
<feature type="region of interest" description="Disordered" evidence="6">
    <location>
        <begin position="1"/>
        <end position="95"/>
    </location>
</feature>
<dbReference type="SUPFAM" id="SSF103473">
    <property type="entry name" value="MFS general substrate transporter"/>
    <property type="match status" value="1"/>
</dbReference>
<feature type="transmembrane region" description="Helical" evidence="7">
    <location>
        <begin position="128"/>
        <end position="149"/>
    </location>
</feature>
<feature type="transmembrane region" description="Helical" evidence="7">
    <location>
        <begin position="537"/>
        <end position="558"/>
    </location>
</feature>
<dbReference type="PANTHER" id="PTHR23502">
    <property type="entry name" value="MAJOR FACILITATOR SUPERFAMILY"/>
    <property type="match status" value="1"/>
</dbReference>
<evidence type="ECO:0000256" key="5">
    <source>
        <dbReference type="ARBA" id="ARBA00023136"/>
    </source>
</evidence>
<keyword evidence="10" id="KW-1185">Reference proteome</keyword>
<keyword evidence="4 7" id="KW-1133">Transmembrane helix</keyword>
<evidence type="ECO:0000259" key="8">
    <source>
        <dbReference type="PROSITE" id="PS50850"/>
    </source>
</evidence>
<evidence type="ECO:0000256" key="1">
    <source>
        <dbReference type="ARBA" id="ARBA00004141"/>
    </source>
</evidence>
<dbReference type="PANTHER" id="PTHR23502:SF5">
    <property type="entry name" value="QUINIDINE RESISTANCE PROTEIN 3"/>
    <property type="match status" value="1"/>
</dbReference>
<comment type="subcellular location">
    <subcellularLocation>
        <location evidence="1">Membrane</location>
        <topology evidence="1">Multi-pass membrane protein</topology>
    </subcellularLocation>
</comment>
<comment type="caution">
    <text evidence="9">The sequence shown here is derived from an EMBL/GenBank/DDBJ whole genome shotgun (WGS) entry which is preliminary data.</text>
</comment>
<feature type="transmembrane region" description="Helical" evidence="7">
    <location>
        <begin position="470"/>
        <end position="493"/>
    </location>
</feature>
<feature type="domain" description="Major facilitator superfamily (MFS) profile" evidence="8">
    <location>
        <begin position="107"/>
        <end position="562"/>
    </location>
</feature>
<evidence type="ECO:0000256" key="2">
    <source>
        <dbReference type="ARBA" id="ARBA00022448"/>
    </source>
</evidence>
<feature type="compositionally biased region" description="Basic and acidic residues" evidence="6">
    <location>
        <begin position="61"/>
        <end position="80"/>
    </location>
</feature>
<feature type="transmembrane region" description="Helical" evidence="7">
    <location>
        <begin position="279"/>
        <end position="297"/>
    </location>
</feature>
<feature type="transmembrane region" description="Helical" evidence="7">
    <location>
        <begin position="398"/>
        <end position="416"/>
    </location>
</feature>
<dbReference type="InterPro" id="IPR036259">
    <property type="entry name" value="MFS_trans_sf"/>
</dbReference>
<evidence type="ECO:0000256" key="6">
    <source>
        <dbReference type="SAM" id="MobiDB-lite"/>
    </source>
</evidence>
<feature type="transmembrane region" description="Helical" evidence="7">
    <location>
        <begin position="357"/>
        <end position="378"/>
    </location>
</feature>
<dbReference type="GO" id="GO:0015203">
    <property type="term" value="F:polyamine transmembrane transporter activity"/>
    <property type="evidence" value="ECO:0007669"/>
    <property type="project" value="TreeGrafter"/>
</dbReference>
<feature type="transmembrane region" description="Helical" evidence="7">
    <location>
        <begin position="448"/>
        <end position="464"/>
    </location>
</feature>
<evidence type="ECO:0000313" key="10">
    <source>
        <dbReference type="Proteomes" id="UP001197093"/>
    </source>
</evidence>
<feature type="transmembrane region" description="Helical" evidence="7">
    <location>
        <begin position="250"/>
        <end position="273"/>
    </location>
</feature>
<gene>
    <name evidence="9" type="ORF">NEMBOFW57_004907</name>
</gene>
<keyword evidence="3 7" id="KW-0812">Transmembrane</keyword>
<dbReference type="Gene3D" id="1.20.1250.20">
    <property type="entry name" value="MFS general substrate transporter like domains"/>
    <property type="match status" value="1"/>
</dbReference>
<dbReference type="InterPro" id="IPR020846">
    <property type="entry name" value="MFS_dom"/>
</dbReference>
<evidence type="ECO:0000256" key="3">
    <source>
        <dbReference type="ARBA" id="ARBA00022692"/>
    </source>
</evidence>
<feature type="transmembrane region" description="Helical" evidence="7">
    <location>
        <begin position="514"/>
        <end position="531"/>
    </location>
</feature>
<accession>A0AAD4EVY0</accession>
<proteinExistence type="predicted"/>
<keyword evidence="5 7" id="KW-0472">Membrane</keyword>
<dbReference type="PROSITE" id="PS50850">
    <property type="entry name" value="MFS"/>
    <property type="match status" value="1"/>
</dbReference>
<organism evidence="9 10">
    <name type="scientific">Staphylotrichum longicolle</name>
    <dbReference type="NCBI Taxonomy" id="669026"/>
    <lineage>
        <taxon>Eukaryota</taxon>
        <taxon>Fungi</taxon>
        <taxon>Dikarya</taxon>
        <taxon>Ascomycota</taxon>
        <taxon>Pezizomycotina</taxon>
        <taxon>Sordariomycetes</taxon>
        <taxon>Sordariomycetidae</taxon>
        <taxon>Sordariales</taxon>
        <taxon>Chaetomiaceae</taxon>
        <taxon>Staphylotrichum</taxon>
    </lineage>
</organism>